<protein>
    <submittedName>
        <fullName evidence="1">Uncharacterized protein</fullName>
    </submittedName>
</protein>
<reference evidence="1 2" key="1">
    <citation type="submission" date="2016-10" db="EMBL/GenBank/DDBJ databases">
        <authorList>
            <person name="de Groot N.N."/>
        </authorList>
    </citation>
    <scope>NUCLEOTIDE SEQUENCE [LARGE SCALE GENOMIC DNA]</scope>
    <source>
        <strain evidence="1 2">R5</strain>
    </source>
</reference>
<gene>
    <name evidence="1" type="ORF">SAMN05216337_101790</name>
</gene>
<sequence length="68" mass="7325">MSILAFVPVHHERAEDVLNCQGISFEAWLTRVANIVGAVSDSHCAWCAWEMGVPSAEYALHLQAGGAT</sequence>
<name>A0A1G6YTS2_9BRAD</name>
<organism evidence="1 2">
    <name type="scientific">Bradyrhizobium brasilense</name>
    <dbReference type="NCBI Taxonomy" id="1419277"/>
    <lineage>
        <taxon>Bacteria</taxon>
        <taxon>Pseudomonadati</taxon>
        <taxon>Pseudomonadota</taxon>
        <taxon>Alphaproteobacteria</taxon>
        <taxon>Hyphomicrobiales</taxon>
        <taxon>Nitrobacteraceae</taxon>
        <taxon>Bradyrhizobium</taxon>
    </lineage>
</organism>
<dbReference type="EMBL" id="FMZW01000017">
    <property type="protein sequence ID" value="SDD93682.1"/>
    <property type="molecule type" value="Genomic_DNA"/>
</dbReference>
<evidence type="ECO:0000313" key="1">
    <source>
        <dbReference type="EMBL" id="SDD93682.1"/>
    </source>
</evidence>
<dbReference type="AlphaFoldDB" id="A0A1G6YTS2"/>
<accession>A0A1G6YTS2</accession>
<evidence type="ECO:0000313" key="2">
    <source>
        <dbReference type="Proteomes" id="UP000199245"/>
    </source>
</evidence>
<proteinExistence type="predicted"/>
<dbReference type="Proteomes" id="UP000199245">
    <property type="component" value="Unassembled WGS sequence"/>
</dbReference>
<dbReference type="RefSeq" id="WP_092083977.1">
    <property type="nucleotide sequence ID" value="NZ_FMZW01000017.1"/>
</dbReference>